<accession>A0ABV5EST8</accession>
<keyword evidence="3" id="KW-1185">Reference proteome</keyword>
<comment type="caution">
    <text evidence="2">The sequence shown here is derived from an EMBL/GenBank/DDBJ whole genome shotgun (WGS) entry which is preliminary data.</text>
</comment>
<proteinExistence type="predicted"/>
<protein>
    <submittedName>
        <fullName evidence="2">Uncharacterized protein</fullName>
    </submittedName>
</protein>
<feature type="compositionally biased region" description="Acidic residues" evidence="1">
    <location>
        <begin position="1"/>
        <end position="11"/>
    </location>
</feature>
<evidence type="ECO:0000313" key="2">
    <source>
        <dbReference type="EMBL" id="MFB8893030.1"/>
    </source>
</evidence>
<organism evidence="2 3">
    <name type="scientific">Microbacterium plantarum</name>
    <dbReference type="NCBI Taxonomy" id="1816425"/>
    <lineage>
        <taxon>Bacteria</taxon>
        <taxon>Bacillati</taxon>
        <taxon>Actinomycetota</taxon>
        <taxon>Actinomycetes</taxon>
        <taxon>Micrococcales</taxon>
        <taxon>Microbacteriaceae</taxon>
        <taxon>Microbacterium</taxon>
    </lineage>
</organism>
<dbReference type="Proteomes" id="UP001589643">
    <property type="component" value="Unassembled WGS sequence"/>
</dbReference>
<dbReference type="RefSeq" id="WP_378718479.1">
    <property type="nucleotide sequence ID" value="NZ_JBHLHV010000001.1"/>
</dbReference>
<reference evidence="2 3" key="1">
    <citation type="submission" date="2024-08" db="EMBL/GenBank/DDBJ databases">
        <title>Heavy metals resistant antinobacteria isolated from wastewater.</title>
        <authorList>
            <person name="Roman Ponce B."/>
            <person name="Blanco Mercado M.A."/>
            <person name="Avila Aldana I.N."/>
            <person name="Morales Arrieta S."/>
        </authorList>
    </citation>
    <scope>NUCLEOTIDE SEQUENCE [LARGE SCALE GENOMIC DNA]</scope>
    <source>
        <strain evidence="3">sma-1</strain>
    </source>
</reference>
<name>A0ABV5EST8_9MICO</name>
<evidence type="ECO:0000313" key="3">
    <source>
        <dbReference type="Proteomes" id="UP001589643"/>
    </source>
</evidence>
<gene>
    <name evidence="2" type="ORF">AB7P39_09265</name>
</gene>
<feature type="region of interest" description="Disordered" evidence="1">
    <location>
        <begin position="1"/>
        <end position="59"/>
    </location>
</feature>
<sequence>MSGNEFIDDIVLDATRGADRPTSPPSAPDLRPGHGGYEDERPRSDFETTLMNIAAGKYR</sequence>
<dbReference type="EMBL" id="JBHLHV010000001">
    <property type="protein sequence ID" value="MFB8893030.1"/>
    <property type="molecule type" value="Genomic_DNA"/>
</dbReference>
<feature type="compositionally biased region" description="Basic and acidic residues" evidence="1">
    <location>
        <begin position="36"/>
        <end position="46"/>
    </location>
</feature>
<evidence type="ECO:0000256" key="1">
    <source>
        <dbReference type="SAM" id="MobiDB-lite"/>
    </source>
</evidence>